<keyword evidence="12" id="KW-1185">Reference proteome</keyword>
<proteinExistence type="inferred from homology"/>
<dbReference type="InterPro" id="IPR044965">
    <property type="entry name" value="Glyco_hydro_17_plant"/>
</dbReference>
<dbReference type="Gene3D" id="3.20.20.80">
    <property type="entry name" value="Glycosidases"/>
    <property type="match status" value="1"/>
</dbReference>
<gene>
    <name evidence="11" type="ORF">NCGR_LOCUS18099</name>
</gene>
<organism evidence="11 12">
    <name type="scientific">Miscanthus lutarioriparius</name>
    <dbReference type="NCBI Taxonomy" id="422564"/>
    <lineage>
        <taxon>Eukaryota</taxon>
        <taxon>Viridiplantae</taxon>
        <taxon>Streptophyta</taxon>
        <taxon>Embryophyta</taxon>
        <taxon>Tracheophyta</taxon>
        <taxon>Spermatophyta</taxon>
        <taxon>Magnoliopsida</taxon>
        <taxon>Liliopsida</taxon>
        <taxon>Poales</taxon>
        <taxon>Poaceae</taxon>
        <taxon>PACMAD clade</taxon>
        <taxon>Panicoideae</taxon>
        <taxon>Andropogonodae</taxon>
        <taxon>Andropogoneae</taxon>
        <taxon>Saccharinae</taxon>
        <taxon>Miscanthus</taxon>
    </lineage>
</organism>
<keyword evidence="4 10" id="KW-0732">Signal</keyword>
<keyword evidence="6 8" id="KW-0326">Glycosidase</keyword>
<dbReference type="SUPFAM" id="SSF51445">
    <property type="entry name" value="(Trans)glycosidases"/>
    <property type="match status" value="1"/>
</dbReference>
<evidence type="ECO:0000256" key="7">
    <source>
        <dbReference type="RuleBase" id="RU004335"/>
    </source>
</evidence>
<protein>
    <recommendedName>
        <fullName evidence="3">glucan endo-1,3-beta-D-glucosidase</fullName>
        <ecNumber evidence="3">3.2.1.39</ecNumber>
    </recommendedName>
</protein>
<feature type="compositionally biased region" description="Low complexity" evidence="9">
    <location>
        <begin position="474"/>
        <end position="485"/>
    </location>
</feature>
<evidence type="ECO:0000256" key="2">
    <source>
        <dbReference type="ARBA" id="ARBA00008773"/>
    </source>
</evidence>
<feature type="signal peptide" evidence="10">
    <location>
        <begin position="1"/>
        <end position="29"/>
    </location>
</feature>
<evidence type="ECO:0000256" key="6">
    <source>
        <dbReference type="ARBA" id="ARBA00023295"/>
    </source>
</evidence>
<sequence length="506" mass="52077">MAPPSWQGHATAVVSVSLLILVVAPSSTAGIGVNYGTKGDNLPPPATVASFLANRTRIDRVKLFDTNPDMVRAFAGTGIALMVTAGNGDIPKLATKDGAAAWVSANVAPYYPSTDISLVLVGNEIMDTGDKELISNLVPAMRALKAALVAAGYPKIRVSTPHSLGILAGVSEPPSASRFRDGWDRAVFAPMLAFHRQSRSPFMVNPYPYFGYNGATLPYALARPDNHLGVTDPGTGITYTSMFEAQLDSVFSAMKRLGFDDVEIAVGETGWPTKAMDGQIGVSNADAAEYNRYLIGEAGGGSGTPLMPKRTFETYIFALFNENLKPGPVAERNFGLFYANLTPVYDVGLMKDGVKTGAAPVPAPAATLASAPESKTAKKDDAEETATPEETAASAEAPAPSSVDDEASSEATGPSPSSEAPSSEKGDSTDEDKTPEEEGGDGPPPATAAASGPADESSETAPKDGDAAEGGKTPAPAGAASSHGSNLRVPVSSVLTIALSSLALGI</sequence>
<evidence type="ECO:0000256" key="3">
    <source>
        <dbReference type="ARBA" id="ARBA00012780"/>
    </source>
</evidence>
<comment type="similarity">
    <text evidence="2 7">Belongs to the glycosyl hydrolase 17 family.</text>
</comment>
<dbReference type="GO" id="GO:0042973">
    <property type="term" value="F:glucan endo-1,3-beta-D-glucosidase activity"/>
    <property type="evidence" value="ECO:0007669"/>
    <property type="project" value="UniProtKB-EC"/>
</dbReference>
<comment type="catalytic activity">
    <reaction evidence="1">
        <text>Hydrolysis of (1-&gt;3)-beta-D-glucosidic linkages in (1-&gt;3)-beta-D-glucans.</text>
        <dbReference type="EC" id="3.2.1.39"/>
    </reaction>
</comment>
<dbReference type="InterPro" id="IPR017853">
    <property type="entry name" value="GH"/>
</dbReference>
<evidence type="ECO:0000256" key="10">
    <source>
        <dbReference type="SAM" id="SignalP"/>
    </source>
</evidence>
<dbReference type="FunFam" id="3.20.20.80:FF:000005">
    <property type="entry name" value="Glucan endo-1,3-beta-glucosidase 14"/>
    <property type="match status" value="1"/>
</dbReference>
<dbReference type="PROSITE" id="PS00587">
    <property type="entry name" value="GLYCOSYL_HYDROL_F17"/>
    <property type="match status" value="1"/>
</dbReference>
<dbReference type="PANTHER" id="PTHR32227">
    <property type="entry name" value="GLUCAN ENDO-1,3-BETA-GLUCOSIDASE BG1-RELATED-RELATED"/>
    <property type="match status" value="1"/>
</dbReference>
<comment type="caution">
    <text evidence="11">The sequence shown here is derived from an EMBL/GenBank/DDBJ whole genome shotgun (WGS) entry which is preliminary data.</text>
</comment>
<feature type="compositionally biased region" description="Basic and acidic residues" evidence="9">
    <location>
        <begin position="422"/>
        <end position="432"/>
    </location>
</feature>
<feature type="compositionally biased region" description="Low complexity" evidence="9">
    <location>
        <begin position="409"/>
        <end position="421"/>
    </location>
</feature>
<dbReference type="InterPro" id="IPR000490">
    <property type="entry name" value="Glyco_hydro_17"/>
</dbReference>
<evidence type="ECO:0000313" key="12">
    <source>
        <dbReference type="Proteomes" id="UP000604825"/>
    </source>
</evidence>
<evidence type="ECO:0000256" key="1">
    <source>
        <dbReference type="ARBA" id="ARBA00000382"/>
    </source>
</evidence>
<feature type="compositionally biased region" description="Low complexity" evidence="9">
    <location>
        <begin position="388"/>
        <end position="402"/>
    </location>
</feature>
<dbReference type="Pfam" id="PF00332">
    <property type="entry name" value="Glyco_hydro_17"/>
    <property type="match status" value="1"/>
</dbReference>
<dbReference type="Proteomes" id="UP000604825">
    <property type="component" value="Unassembled WGS sequence"/>
</dbReference>
<dbReference type="GO" id="GO:0005975">
    <property type="term" value="P:carbohydrate metabolic process"/>
    <property type="evidence" value="ECO:0007669"/>
    <property type="project" value="InterPro"/>
</dbReference>
<evidence type="ECO:0000256" key="9">
    <source>
        <dbReference type="SAM" id="MobiDB-lite"/>
    </source>
</evidence>
<dbReference type="EMBL" id="CAJGYO010000004">
    <property type="protein sequence ID" value="CAD6226227.1"/>
    <property type="molecule type" value="Genomic_DNA"/>
</dbReference>
<dbReference type="EC" id="3.2.1.39" evidence="3"/>
<evidence type="ECO:0000256" key="8">
    <source>
        <dbReference type="RuleBase" id="RU004336"/>
    </source>
</evidence>
<evidence type="ECO:0000256" key="5">
    <source>
        <dbReference type="ARBA" id="ARBA00022801"/>
    </source>
</evidence>
<reference evidence="11" key="1">
    <citation type="submission" date="2020-10" db="EMBL/GenBank/DDBJ databases">
        <authorList>
            <person name="Han B."/>
            <person name="Lu T."/>
            <person name="Zhao Q."/>
            <person name="Huang X."/>
            <person name="Zhao Y."/>
        </authorList>
    </citation>
    <scope>NUCLEOTIDE SEQUENCE</scope>
</reference>
<dbReference type="OrthoDB" id="1938138at2759"/>
<dbReference type="AlphaFoldDB" id="A0A811NQ59"/>
<feature type="region of interest" description="Disordered" evidence="9">
    <location>
        <begin position="365"/>
        <end position="490"/>
    </location>
</feature>
<feature type="chain" id="PRO_5032380169" description="glucan endo-1,3-beta-D-glucosidase" evidence="10">
    <location>
        <begin position="30"/>
        <end position="506"/>
    </location>
</feature>
<keyword evidence="5 8" id="KW-0378">Hydrolase</keyword>
<name>A0A811NQ59_9POAL</name>
<accession>A0A811NQ59</accession>
<evidence type="ECO:0000256" key="4">
    <source>
        <dbReference type="ARBA" id="ARBA00022729"/>
    </source>
</evidence>
<evidence type="ECO:0000313" key="11">
    <source>
        <dbReference type="EMBL" id="CAD6226227.1"/>
    </source>
</evidence>